<name>B4D1K9_9BACT</name>
<dbReference type="InterPro" id="IPR029044">
    <property type="entry name" value="Nucleotide-diphossugar_trans"/>
</dbReference>
<keyword evidence="3" id="KW-0808">Transferase</keyword>
<proteinExistence type="inferred from homology"/>
<dbReference type="SUPFAM" id="SSF53448">
    <property type="entry name" value="Nucleotide-diphospho-sugar transferases"/>
    <property type="match status" value="1"/>
</dbReference>
<dbReference type="STRING" id="497964.CfE428DRAFT_2797"/>
<gene>
    <name evidence="3" type="ORF">CfE428DRAFT_2797</name>
</gene>
<reference evidence="3 4" key="1">
    <citation type="journal article" date="2011" name="J. Bacteriol.">
        <title>Genome sequence of Chthoniobacter flavus Ellin428, an aerobic heterotrophic soil bacterium.</title>
        <authorList>
            <person name="Kant R."/>
            <person name="van Passel M.W."/>
            <person name="Palva A."/>
            <person name="Lucas S."/>
            <person name="Lapidus A."/>
            <person name="Glavina Del Rio T."/>
            <person name="Dalin E."/>
            <person name="Tice H."/>
            <person name="Bruce D."/>
            <person name="Goodwin L."/>
            <person name="Pitluck S."/>
            <person name="Larimer F.W."/>
            <person name="Land M.L."/>
            <person name="Hauser L."/>
            <person name="Sangwan P."/>
            <person name="de Vos W.M."/>
            <person name="Janssen P.H."/>
            <person name="Smidt H."/>
        </authorList>
    </citation>
    <scope>NUCLEOTIDE SEQUENCE [LARGE SCALE GENOMIC DNA]</scope>
    <source>
        <strain evidence="3 4">Ellin428</strain>
    </source>
</reference>
<dbReference type="Gene3D" id="3.90.550.10">
    <property type="entry name" value="Spore Coat Polysaccharide Biosynthesis Protein SpsA, Chain A"/>
    <property type="match status" value="1"/>
</dbReference>
<protein>
    <submittedName>
        <fullName evidence="3">Glycosyl transferase family 2</fullName>
    </submittedName>
</protein>
<dbReference type="PANTHER" id="PTHR43630">
    <property type="entry name" value="POLY-BETA-1,6-N-ACETYL-D-GLUCOSAMINE SYNTHASE"/>
    <property type="match status" value="1"/>
</dbReference>
<dbReference type="InParanoid" id="B4D1K9"/>
<organism evidence="3 4">
    <name type="scientific">Chthoniobacter flavus Ellin428</name>
    <dbReference type="NCBI Taxonomy" id="497964"/>
    <lineage>
        <taxon>Bacteria</taxon>
        <taxon>Pseudomonadati</taxon>
        <taxon>Verrucomicrobiota</taxon>
        <taxon>Spartobacteria</taxon>
        <taxon>Chthoniobacterales</taxon>
        <taxon>Chthoniobacteraceae</taxon>
        <taxon>Chthoniobacter</taxon>
    </lineage>
</organism>
<evidence type="ECO:0000313" key="3">
    <source>
        <dbReference type="EMBL" id="EDY19621.1"/>
    </source>
</evidence>
<dbReference type="Proteomes" id="UP000005824">
    <property type="component" value="Unassembled WGS sequence"/>
</dbReference>
<accession>B4D1K9</accession>
<keyword evidence="4" id="KW-1185">Reference proteome</keyword>
<evidence type="ECO:0000259" key="2">
    <source>
        <dbReference type="Pfam" id="PF00535"/>
    </source>
</evidence>
<dbReference type="CDD" id="cd02511">
    <property type="entry name" value="Beta4Glucosyltransferase"/>
    <property type="match status" value="1"/>
</dbReference>
<evidence type="ECO:0000313" key="4">
    <source>
        <dbReference type="Proteomes" id="UP000005824"/>
    </source>
</evidence>
<dbReference type="Pfam" id="PF00535">
    <property type="entry name" value="Glycos_transf_2"/>
    <property type="match status" value="1"/>
</dbReference>
<dbReference type="EMBL" id="ABVL01000007">
    <property type="protein sequence ID" value="EDY19621.1"/>
    <property type="molecule type" value="Genomic_DNA"/>
</dbReference>
<dbReference type="AlphaFoldDB" id="B4D1K9"/>
<dbReference type="eggNOG" id="COG0463">
    <property type="taxonomic scope" value="Bacteria"/>
</dbReference>
<evidence type="ECO:0000256" key="1">
    <source>
        <dbReference type="ARBA" id="ARBA00038494"/>
    </source>
</evidence>
<dbReference type="InterPro" id="IPR001173">
    <property type="entry name" value="Glyco_trans_2-like"/>
</dbReference>
<dbReference type="GO" id="GO:0016740">
    <property type="term" value="F:transferase activity"/>
    <property type="evidence" value="ECO:0007669"/>
    <property type="project" value="UniProtKB-KW"/>
</dbReference>
<feature type="domain" description="Glycosyltransferase 2-like" evidence="2">
    <location>
        <begin position="7"/>
        <end position="142"/>
    </location>
</feature>
<dbReference type="RefSeq" id="WP_006980122.1">
    <property type="nucleotide sequence ID" value="NZ_ABVL01000007.1"/>
</dbReference>
<comment type="similarity">
    <text evidence="1">Belongs to the glycosyltransferase 2 family. WaaE/KdtX subfamily.</text>
</comment>
<comment type="caution">
    <text evidence="3">The sequence shown here is derived from an EMBL/GenBank/DDBJ whole genome shotgun (WGS) entry which is preliminary data.</text>
</comment>
<dbReference type="PANTHER" id="PTHR43630:SF2">
    <property type="entry name" value="GLYCOSYLTRANSFERASE"/>
    <property type="match status" value="1"/>
</dbReference>
<sequence>MNKVPVSFLIPAKNEAANLPRCLESIAWADEIWVVDSQSTDGTPAIAEASGARVVQFHFNGSWPKKRNWALENIAFKHEWVFLIDADETLPPEAAEELRAIVTGTGDCVAYQIDRRFWFLGQWLNHAYRPNWIMRFFQHRKARYAKLTAAAISHADHEIHEPMIVDGKIGRLRAEMAHYAFPTIESFVEKHNVYSNWEAHVTLSEEQRAPTHDFGWRQRLKRWSRRLPCRPLLRFLFVYVWQRGFLDGRAGYYFARLHAEYEFLSVAKTYELRLRQNEDSRLGH</sequence>